<feature type="chain" id="PRO_5046397001" evidence="1">
    <location>
        <begin position="21"/>
        <end position="343"/>
    </location>
</feature>
<dbReference type="SUPFAM" id="SSF53850">
    <property type="entry name" value="Periplasmic binding protein-like II"/>
    <property type="match status" value="1"/>
</dbReference>
<protein>
    <submittedName>
        <fullName evidence="2">TAXI family TRAP transporter solute-binding subunit</fullName>
    </submittedName>
</protein>
<evidence type="ECO:0000313" key="2">
    <source>
        <dbReference type="EMBL" id="MEX0405295.1"/>
    </source>
</evidence>
<dbReference type="Pfam" id="PF16868">
    <property type="entry name" value="NMT1_3"/>
    <property type="match status" value="1"/>
</dbReference>
<dbReference type="InterPro" id="IPR011852">
    <property type="entry name" value="TRAP_TAXI"/>
</dbReference>
<evidence type="ECO:0000256" key="1">
    <source>
        <dbReference type="SAM" id="SignalP"/>
    </source>
</evidence>
<name>A0ABV3SG50_9HYPH</name>
<gene>
    <name evidence="2" type="ORF">ABGN05_06425</name>
</gene>
<sequence length="343" mass="36151">MDIRFAGAISALVVSLGMTAATSAQDAAALDTSEPVVATIAGYSAGGMASLLGEGQALTVRKHYPGSNIVYEPGNPAGSMVAVANGEREFALETSIEIGMAQRGEAPFREAYGDKISGIVAIGPKLTTAHVYGRAAFLDEHDIKSFADIKERKIPVRISINQPGNLWARAHVVAILNQYGLTMEELESFGGTLIPQSTGPTHELMKDSRADIIITGGFAPVGSVIELNSTTPLRFLPMTAEEAAAAAKQMNVDVGVIPAGTYDFQTEDLHVPVSTHYIVAGPAATDEQAYKFAKSVNAELADFQAMHPAFQAATKETLVPKVEGLRIHPGAAAFYKEAGLLPN</sequence>
<keyword evidence="1" id="KW-0732">Signal</keyword>
<feature type="signal peptide" evidence="1">
    <location>
        <begin position="1"/>
        <end position="20"/>
    </location>
</feature>
<keyword evidence="3" id="KW-1185">Reference proteome</keyword>
<dbReference type="RefSeq" id="WP_367953197.1">
    <property type="nucleotide sequence ID" value="NZ_JBDPGJ010000002.1"/>
</dbReference>
<evidence type="ECO:0000313" key="3">
    <source>
        <dbReference type="Proteomes" id="UP001556692"/>
    </source>
</evidence>
<reference evidence="2 3" key="1">
    <citation type="submission" date="2024-05" db="EMBL/GenBank/DDBJ databases">
        <authorList>
            <person name="Jiang F."/>
        </authorList>
    </citation>
    <scope>NUCLEOTIDE SEQUENCE [LARGE SCALE GENOMIC DNA]</scope>
    <source>
        <strain evidence="2 3">LZ166</strain>
    </source>
</reference>
<dbReference type="EMBL" id="JBDPGJ010000002">
    <property type="protein sequence ID" value="MEX0405295.1"/>
    <property type="molecule type" value="Genomic_DNA"/>
</dbReference>
<organism evidence="2 3">
    <name type="scientific">Aquibium pacificus</name>
    <dbReference type="NCBI Taxonomy" id="3153579"/>
    <lineage>
        <taxon>Bacteria</taxon>
        <taxon>Pseudomonadati</taxon>
        <taxon>Pseudomonadota</taxon>
        <taxon>Alphaproteobacteria</taxon>
        <taxon>Hyphomicrobiales</taxon>
        <taxon>Phyllobacteriaceae</taxon>
        <taxon>Aquibium</taxon>
    </lineage>
</organism>
<dbReference type="Proteomes" id="UP001556692">
    <property type="component" value="Unassembled WGS sequence"/>
</dbReference>
<proteinExistence type="predicted"/>
<dbReference type="Gene3D" id="3.40.190.10">
    <property type="entry name" value="Periplasmic binding protein-like II"/>
    <property type="match status" value="2"/>
</dbReference>
<comment type="caution">
    <text evidence="2">The sequence shown here is derived from an EMBL/GenBank/DDBJ whole genome shotgun (WGS) entry which is preliminary data.</text>
</comment>
<accession>A0ABV3SG50</accession>
<dbReference type="PANTHER" id="PTHR42941">
    <property type="entry name" value="SLL1037 PROTEIN"/>
    <property type="match status" value="1"/>
</dbReference>
<dbReference type="NCBIfam" id="TIGR02122">
    <property type="entry name" value="TRAP_TAXI"/>
    <property type="match status" value="1"/>
</dbReference>
<dbReference type="PANTHER" id="PTHR42941:SF1">
    <property type="entry name" value="SLL1037 PROTEIN"/>
    <property type="match status" value="1"/>
</dbReference>